<keyword evidence="5" id="KW-1133">Transmembrane helix</keyword>
<keyword evidence="1" id="KW-0677">Repeat</keyword>
<organism evidence="7 8">
    <name type="scientific">Aphanomyces stellatus</name>
    <dbReference type="NCBI Taxonomy" id="120398"/>
    <lineage>
        <taxon>Eukaryota</taxon>
        <taxon>Sar</taxon>
        <taxon>Stramenopiles</taxon>
        <taxon>Oomycota</taxon>
        <taxon>Saprolegniomycetes</taxon>
        <taxon>Saprolegniales</taxon>
        <taxon>Verrucalvaceae</taxon>
        <taxon>Aphanomyces</taxon>
    </lineage>
</organism>
<accession>A0A485KX89</accession>
<evidence type="ECO:0000256" key="2">
    <source>
        <dbReference type="ARBA" id="ARBA00023043"/>
    </source>
</evidence>
<dbReference type="Gene3D" id="1.25.40.20">
    <property type="entry name" value="Ankyrin repeat-containing domain"/>
    <property type="match status" value="1"/>
</dbReference>
<dbReference type="EMBL" id="VJMH01005427">
    <property type="protein sequence ID" value="KAF0696145.1"/>
    <property type="molecule type" value="Genomic_DNA"/>
</dbReference>
<name>A0A485KX89_9STRA</name>
<dbReference type="PANTHER" id="PTHR24123">
    <property type="entry name" value="ANKYRIN REPEAT-CONTAINING"/>
    <property type="match status" value="1"/>
</dbReference>
<dbReference type="Pfam" id="PF12796">
    <property type="entry name" value="Ank_2"/>
    <property type="match status" value="1"/>
</dbReference>
<dbReference type="Proteomes" id="UP000332933">
    <property type="component" value="Unassembled WGS sequence"/>
</dbReference>
<protein>
    <submittedName>
        <fullName evidence="7">Aste57867_13091 protein</fullName>
    </submittedName>
</protein>
<keyword evidence="5" id="KW-0812">Transmembrane</keyword>
<reference evidence="6" key="2">
    <citation type="submission" date="2019-06" db="EMBL/GenBank/DDBJ databases">
        <title>Genomics analysis of Aphanomyces spp. identifies a new class of oomycete effector associated with host adaptation.</title>
        <authorList>
            <person name="Gaulin E."/>
        </authorList>
    </citation>
    <scope>NUCLEOTIDE SEQUENCE</scope>
    <source>
        <strain evidence="6">CBS 578.67</strain>
    </source>
</reference>
<dbReference type="PROSITE" id="PS50297">
    <property type="entry name" value="ANK_REP_REGION"/>
    <property type="match status" value="2"/>
</dbReference>
<dbReference type="OrthoDB" id="10249694at2759"/>
<dbReference type="InterPro" id="IPR051165">
    <property type="entry name" value="Multifunctional_ANK_Repeat"/>
</dbReference>
<keyword evidence="5" id="KW-0472">Membrane</keyword>
<dbReference type="InterPro" id="IPR002110">
    <property type="entry name" value="Ankyrin_rpt"/>
</dbReference>
<feature type="repeat" description="ANK" evidence="3">
    <location>
        <begin position="51"/>
        <end position="83"/>
    </location>
</feature>
<dbReference type="SUPFAM" id="SSF48403">
    <property type="entry name" value="Ankyrin repeat"/>
    <property type="match status" value="1"/>
</dbReference>
<evidence type="ECO:0000313" key="7">
    <source>
        <dbReference type="EMBL" id="VFT89935.1"/>
    </source>
</evidence>
<evidence type="ECO:0000256" key="3">
    <source>
        <dbReference type="PROSITE-ProRule" id="PRU00023"/>
    </source>
</evidence>
<dbReference type="PANTHER" id="PTHR24123:SF33">
    <property type="entry name" value="PROTEIN HOS4"/>
    <property type="match status" value="1"/>
</dbReference>
<feature type="region of interest" description="Disordered" evidence="4">
    <location>
        <begin position="182"/>
        <end position="201"/>
    </location>
</feature>
<dbReference type="PROSITE" id="PS50088">
    <property type="entry name" value="ANK_REPEAT"/>
    <property type="match status" value="2"/>
</dbReference>
<dbReference type="InterPro" id="IPR036770">
    <property type="entry name" value="Ankyrin_rpt-contain_sf"/>
</dbReference>
<proteinExistence type="predicted"/>
<gene>
    <name evidence="7" type="primary">Aste57867_13091</name>
    <name evidence="6" type="ORF">As57867_013043</name>
    <name evidence="7" type="ORF">ASTE57867_13091</name>
</gene>
<evidence type="ECO:0000256" key="1">
    <source>
        <dbReference type="ARBA" id="ARBA00022737"/>
    </source>
</evidence>
<feature type="transmembrane region" description="Helical" evidence="5">
    <location>
        <begin position="150"/>
        <end position="169"/>
    </location>
</feature>
<sequence>MVESYLLDGAEIDAANNDGATPLFLASSEGLLDIVELLIKHNANVEISRKDGISPLIIASYFGYADVVKRLVNAGANLTVSDEDGTARDNALAQGHLDIVEYLDEVHRNHAWLADEQHKSAIAFGHGIPTEPATASIRLMKEEISPDRTLPVAFICGALGVIFIVAFLFHRKLRQQAEKSSKKTQFSMSAVDPANENQRVV</sequence>
<evidence type="ECO:0000313" key="8">
    <source>
        <dbReference type="Proteomes" id="UP000332933"/>
    </source>
</evidence>
<dbReference type="EMBL" id="CAADRA010005448">
    <property type="protein sequence ID" value="VFT89935.1"/>
    <property type="molecule type" value="Genomic_DNA"/>
</dbReference>
<evidence type="ECO:0000256" key="5">
    <source>
        <dbReference type="SAM" id="Phobius"/>
    </source>
</evidence>
<keyword evidence="8" id="KW-1185">Reference proteome</keyword>
<evidence type="ECO:0000313" key="6">
    <source>
        <dbReference type="EMBL" id="KAF0696145.1"/>
    </source>
</evidence>
<reference evidence="7 8" key="1">
    <citation type="submission" date="2019-03" db="EMBL/GenBank/DDBJ databases">
        <authorList>
            <person name="Gaulin E."/>
            <person name="Dumas B."/>
        </authorList>
    </citation>
    <scope>NUCLEOTIDE SEQUENCE [LARGE SCALE GENOMIC DNA]</scope>
    <source>
        <strain evidence="7">CBS 568.67</strain>
    </source>
</reference>
<dbReference type="AlphaFoldDB" id="A0A485KX89"/>
<feature type="repeat" description="ANK" evidence="3">
    <location>
        <begin position="18"/>
        <end position="50"/>
    </location>
</feature>
<evidence type="ECO:0000256" key="4">
    <source>
        <dbReference type="SAM" id="MobiDB-lite"/>
    </source>
</evidence>
<keyword evidence="2 3" id="KW-0040">ANK repeat</keyword>
<dbReference type="SMART" id="SM00248">
    <property type="entry name" value="ANK"/>
    <property type="match status" value="2"/>
</dbReference>